<name>A0A5C1H908_9APIC</name>
<sequence length="123" mass="14992">MNYIKFLNIIKNAYLKKQTFIYTYANKFNYNLAKILKFYKYINKIKIIYFKNKYFLFLDLNNKYWNQILGIKFIINNNYFKFKHLNKLNNYYGLYLLTTSKGLLSLALAKKLKIGGKLICYIW</sequence>
<gene>
    <name evidence="5" type="primary">rps8</name>
</gene>
<evidence type="ECO:0000256" key="4">
    <source>
        <dbReference type="RuleBase" id="RU003660"/>
    </source>
</evidence>
<keyword evidence="2 4" id="KW-0689">Ribosomal protein</keyword>
<dbReference type="SUPFAM" id="SSF56047">
    <property type="entry name" value="Ribosomal protein S8"/>
    <property type="match status" value="1"/>
</dbReference>
<keyword evidence="3 4" id="KW-0687">Ribonucleoprotein</keyword>
<evidence type="ECO:0000256" key="3">
    <source>
        <dbReference type="ARBA" id="ARBA00023274"/>
    </source>
</evidence>
<evidence type="ECO:0000256" key="2">
    <source>
        <dbReference type="ARBA" id="ARBA00022980"/>
    </source>
</evidence>
<evidence type="ECO:0000256" key="1">
    <source>
        <dbReference type="ARBA" id="ARBA00006471"/>
    </source>
</evidence>
<dbReference type="EMBL" id="MK573211">
    <property type="protein sequence ID" value="QEM01919.1"/>
    <property type="molecule type" value="Genomic_DNA"/>
</dbReference>
<dbReference type="Gene3D" id="3.30.1370.30">
    <property type="match status" value="1"/>
</dbReference>
<dbReference type="InterPro" id="IPR000630">
    <property type="entry name" value="Ribosomal_uS8"/>
</dbReference>
<dbReference type="GO" id="GO:0003735">
    <property type="term" value="F:structural constituent of ribosome"/>
    <property type="evidence" value="ECO:0007669"/>
    <property type="project" value="InterPro"/>
</dbReference>
<evidence type="ECO:0000313" key="5">
    <source>
        <dbReference type="EMBL" id="QEM01919.1"/>
    </source>
</evidence>
<organism evidence="5">
    <name type="scientific">Nephromyces sp. ex Molgula occidentalis</name>
    <dbReference type="NCBI Taxonomy" id="2544991"/>
    <lineage>
        <taxon>Eukaryota</taxon>
        <taxon>Sar</taxon>
        <taxon>Alveolata</taxon>
        <taxon>Apicomplexa</taxon>
        <taxon>Aconoidasida</taxon>
        <taxon>Nephromycida</taxon>
        <taxon>Nephromyces</taxon>
    </lineage>
</organism>
<dbReference type="GO" id="GO:0006412">
    <property type="term" value="P:translation"/>
    <property type="evidence" value="ECO:0007669"/>
    <property type="project" value="InterPro"/>
</dbReference>
<dbReference type="InterPro" id="IPR035987">
    <property type="entry name" value="Ribosomal_uS8_sf"/>
</dbReference>
<protein>
    <submittedName>
        <fullName evidence="5">30S ribosomal protein S8</fullName>
    </submittedName>
</protein>
<dbReference type="Pfam" id="PF00410">
    <property type="entry name" value="Ribosomal_S8"/>
    <property type="match status" value="1"/>
</dbReference>
<dbReference type="AlphaFoldDB" id="A0A5C1H908"/>
<comment type="similarity">
    <text evidence="1 4">Belongs to the universal ribosomal protein uS8 family.</text>
</comment>
<dbReference type="GO" id="GO:1990904">
    <property type="term" value="C:ribonucleoprotein complex"/>
    <property type="evidence" value="ECO:0007669"/>
    <property type="project" value="UniProtKB-KW"/>
</dbReference>
<dbReference type="InterPro" id="IPR047863">
    <property type="entry name" value="Ribosomal_uS8_CS"/>
</dbReference>
<dbReference type="Gene3D" id="3.30.1490.10">
    <property type="match status" value="1"/>
</dbReference>
<accession>A0A5C1H908</accession>
<reference evidence="5" key="1">
    <citation type="journal article" date="2019" name="Genome Biol. Evol.">
        <title>Nephromyces represents a diverse and novel lineage of the Apicomplexa that has retained apicoplasts.</title>
        <authorList>
            <person name="Munoz-Gomez S.A."/>
            <person name="Durnin K."/>
            <person name="Eme L."/>
            <person name="Paight C."/>
            <person name="Lane C.E."/>
            <person name="Saffo M.B."/>
            <person name="Slamovits C.H."/>
        </authorList>
    </citation>
    <scope>NUCLEOTIDE SEQUENCE</scope>
    <source>
        <strain evidence="5">719</strain>
    </source>
</reference>
<dbReference type="GO" id="GO:0005840">
    <property type="term" value="C:ribosome"/>
    <property type="evidence" value="ECO:0007669"/>
    <property type="project" value="UniProtKB-KW"/>
</dbReference>
<proteinExistence type="inferred from homology"/>
<dbReference type="PROSITE" id="PS00053">
    <property type="entry name" value="RIBOSOMAL_S8"/>
    <property type="match status" value="1"/>
</dbReference>